<dbReference type="GO" id="GO:0071014">
    <property type="term" value="C:post-mRNA release spliceosomal complex"/>
    <property type="evidence" value="ECO:0007669"/>
    <property type="project" value="TreeGrafter"/>
</dbReference>
<protein>
    <submittedName>
        <fullName evidence="4">CWF19-like protein</fullName>
    </submittedName>
</protein>
<evidence type="ECO:0000256" key="1">
    <source>
        <dbReference type="ARBA" id="ARBA00006795"/>
    </source>
</evidence>
<feature type="region of interest" description="Disordered" evidence="2">
    <location>
        <begin position="1"/>
        <end position="260"/>
    </location>
</feature>
<sequence>MSQAAGQIGDHERAGLGAALVMAGECSSEEDDREQSGRHRRHKRKHRHKRKRRQGESERTILGCGGEGARPPEGTKEVEAAPSLARDREQRQSHGLEWMTLPTRRRPGSEKESEAGDSADQAKVSQQGGGVEPSKPPVGLWNPKGNNPVGSSSVSKNPGDGGASWRAKAVRRAKERAREEGRPVSEVVDERWGGSEPRGGGNEPRGDGARSVNRRSYNDSLSWRPRKSQPQAHPPASTGEPATIGSHQPSIAAASNGDPRTAADLLRARLAAAANPGAAGAAPSVSGPKEILLPSVTREGKLISSSSVARRASGPQGGQKFRSHGEDGARLSYFADDDGAELADLVREERRGEAAAADDLIGSHISKRKNFKPEHLGVDEEYDNDGALGVLGRTQERGKKRRGGNGGGISEEEAARQRQVQAFQRAERQQQSCVLCLQNPNRPRHLVVAIGQTSYLRLPSPKRSACQGHCLIVPMDHIPCTRVADDNTLGDMRSFKKSLVQMFASMNYGVVFLELGGKRGHVSVEAVPVPLGRMPSVPLLFKNEFAQRSDELNSAFHSKHLIETGGKTIQDKIPEGFPYYWVTFGLDKGYLHVIDGDPRGYEGLGAHVLRSVVSRGGDNGPEAFLNAFSAFDWTKQLREG</sequence>
<accession>A0AAX4PMM1</accession>
<keyword evidence="5" id="KW-1185">Reference proteome</keyword>
<evidence type="ECO:0000313" key="5">
    <source>
        <dbReference type="Proteomes" id="UP001472866"/>
    </source>
</evidence>
<feature type="compositionally biased region" description="Basic and acidic residues" evidence="2">
    <location>
        <begin position="73"/>
        <end position="94"/>
    </location>
</feature>
<dbReference type="InterPro" id="IPR006768">
    <property type="entry name" value="Cwf19-like_C_dom-1"/>
</dbReference>
<dbReference type="PANTHER" id="PTHR12072">
    <property type="entry name" value="CWF19, CELL CYCLE CONTROL PROTEIN"/>
    <property type="match status" value="1"/>
</dbReference>
<evidence type="ECO:0000259" key="3">
    <source>
        <dbReference type="Pfam" id="PF04677"/>
    </source>
</evidence>
<dbReference type="AlphaFoldDB" id="A0AAX4PMM1"/>
<dbReference type="PANTHER" id="PTHR12072:SF5">
    <property type="entry name" value="CWF19-LIKE PROTEIN 2"/>
    <property type="match status" value="1"/>
</dbReference>
<feature type="compositionally biased region" description="Basic and acidic residues" evidence="2">
    <location>
        <begin position="176"/>
        <end position="193"/>
    </location>
</feature>
<feature type="domain" description="Cwf19-like C-terminal" evidence="3">
    <location>
        <begin position="424"/>
        <end position="541"/>
    </location>
</feature>
<dbReference type="Proteomes" id="UP001472866">
    <property type="component" value="Chromosome 18"/>
</dbReference>
<proteinExistence type="inferred from homology"/>
<name>A0AAX4PMM1_9CHLO</name>
<dbReference type="EMBL" id="CP151518">
    <property type="protein sequence ID" value="WZN67179.1"/>
    <property type="molecule type" value="Genomic_DNA"/>
</dbReference>
<feature type="compositionally biased region" description="Polar residues" evidence="2">
    <location>
        <begin position="144"/>
        <end position="156"/>
    </location>
</feature>
<feature type="compositionally biased region" description="Low complexity" evidence="2">
    <location>
        <begin position="273"/>
        <end position="283"/>
    </location>
</feature>
<feature type="compositionally biased region" description="Basic residues" evidence="2">
    <location>
        <begin position="38"/>
        <end position="53"/>
    </location>
</feature>
<evidence type="ECO:0000313" key="4">
    <source>
        <dbReference type="EMBL" id="WZN67179.1"/>
    </source>
</evidence>
<comment type="similarity">
    <text evidence="1">Belongs to the CWF19 family.</text>
</comment>
<feature type="region of interest" description="Disordered" evidence="2">
    <location>
        <begin position="377"/>
        <end position="423"/>
    </location>
</feature>
<evidence type="ECO:0000256" key="2">
    <source>
        <dbReference type="SAM" id="MobiDB-lite"/>
    </source>
</evidence>
<organism evidence="4 5">
    <name type="scientific">Chloropicon roscoffensis</name>
    <dbReference type="NCBI Taxonomy" id="1461544"/>
    <lineage>
        <taxon>Eukaryota</taxon>
        <taxon>Viridiplantae</taxon>
        <taxon>Chlorophyta</taxon>
        <taxon>Chloropicophyceae</taxon>
        <taxon>Chloropicales</taxon>
        <taxon>Chloropicaceae</taxon>
        <taxon>Chloropicon</taxon>
    </lineage>
</organism>
<dbReference type="GO" id="GO:0000398">
    <property type="term" value="P:mRNA splicing, via spliceosome"/>
    <property type="evidence" value="ECO:0007669"/>
    <property type="project" value="TreeGrafter"/>
</dbReference>
<dbReference type="Pfam" id="PF04677">
    <property type="entry name" value="CwfJ_C_1"/>
    <property type="match status" value="1"/>
</dbReference>
<gene>
    <name evidence="4" type="ORF">HKI87_18g87510</name>
</gene>
<feature type="region of interest" description="Disordered" evidence="2">
    <location>
        <begin position="273"/>
        <end position="327"/>
    </location>
</feature>
<dbReference type="InterPro" id="IPR040194">
    <property type="entry name" value="Cwf19-like"/>
</dbReference>
<reference evidence="4 5" key="1">
    <citation type="submission" date="2024-03" db="EMBL/GenBank/DDBJ databases">
        <title>Complete genome sequence of the green alga Chloropicon roscoffensis RCC1871.</title>
        <authorList>
            <person name="Lemieux C."/>
            <person name="Pombert J.-F."/>
            <person name="Otis C."/>
            <person name="Turmel M."/>
        </authorList>
    </citation>
    <scope>NUCLEOTIDE SEQUENCE [LARGE SCALE GENOMIC DNA]</scope>
    <source>
        <strain evidence="4 5">RCC1871</strain>
    </source>
</reference>